<keyword evidence="2" id="KW-1133">Transmembrane helix</keyword>
<proteinExistence type="predicted"/>
<keyword evidence="4" id="KW-1185">Reference proteome</keyword>
<feature type="transmembrane region" description="Helical" evidence="2">
    <location>
        <begin position="120"/>
        <end position="145"/>
    </location>
</feature>
<comment type="caution">
    <text evidence="3">The sequence shown here is derived from an EMBL/GenBank/DDBJ whole genome shotgun (WGS) entry which is preliminary data.</text>
</comment>
<keyword evidence="2" id="KW-0812">Transmembrane</keyword>
<name>A0A2S7K663_9PROT</name>
<feature type="transmembrane region" description="Helical" evidence="2">
    <location>
        <begin position="233"/>
        <end position="252"/>
    </location>
</feature>
<gene>
    <name evidence="3" type="ORF">CW354_06565</name>
</gene>
<evidence type="ECO:0000256" key="1">
    <source>
        <dbReference type="SAM" id="MobiDB-lite"/>
    </source>
</evidence>
<dbReference type="AlphaFoldDB" id="A0A2S7K663"/>
<feature type="transmembrane region" description="Helical" evidence="2">
    <location>
        <begin position="197"/>
        <end position="221"/>
    </location>
</feature>
<keyword evidence="2" id="KW-0472">Membrane</keyword>
<evidence type="ECO:0000256" key="2">
    <source>
        <dbReference type="SAM" id="Phobius"/>
    </source>
</evidence>
<evidence type="ECO:0000313" key="4">
    <source>
        <dbReference type="Proteomes" id="UP000239504"/>
    </source>
</evidence>
<feature type="transmembrane region" description="Helical" evidence="2">
    <location>
        <begin position="12"/>
        <end position="28"/>
    </location>
</feature>
<protein>
    <submittedName>
        <fullName evidence="3">Uncharacterized protein</fullName>
    </submittedName>
</protein>
<organism evidence="3 4">
    <name type="scientific">Hyphococcus luteus</name>
    <dbReference type="NCBI Taxonomy" id="2058213"/>
    <lineage>
        <taxon>Bacteria</taxon>
        <taxon>Pseudomonadati</taxon>
        <taxon>Pseudomonadota</taxon>
        <taxon>Alphaproteobacteria</taxon>
        <taxon>Parvularculales</taxon>
        <taxon>Parvularculaceae</taxon>
        <taxon>Hyphococcus</taxon>
    </lineage>
</organism>
<feature type="region of interest" description="Disordered" evidence="1">
    <location>
        <begin position="300"/>
        <end position="319"/>
    </location>
</feature>
<dbReference type="EMBL" id="PJCH01000005">
    <property type="protein sequence ID" value="PQA87993.1"/>
    <property type="molecule type" value="Genomic_DNA"/>
</dbReference>
<reference evidence="3 4" key="1">
    <citation type="submission" date="2017-12" db="EMBL/GenBank/DDBJ databases">
        <authorList>
            <person name="Hurst M.R.H."/>
        </authorList>
    </citation>
    <scope>NUCLEOTIDE SEQUENCE [LARGE SCALE GENOMIC DNA]</scope>
    <source>
        <strain evidence="3 4">SY-3-19</strain>
    </source>
</reference>
<evidence type="ECO:0000313" key="3">
    <source>
        <dbReference type="EMBL" id="PQA87993.1"/>
    </source>
</evidence>
<accession>A0A2S7K663</accession>
<feature type="transmembrane region" description="Helical" evidence="2">
    <location>
        <begin position="165"/>
        <end position="185"/>
    </location>
</feature>
<feature type="transmembrane region" description="Helical" evidence="2">
    <location>
        <begin position="272"/>
        <end position="291"/>
    </location>
</feature>
<feature type="transmembrane region" description="Helical" evidence="2">
    <location>
        <begin position="78"/>
        <end position="100"/>
    </location>
</feature>
<dbReference type="Proteomes" id="UP000239504">
    <property type="component" value="Unassembled WGS sequence"/>
</dbReference>
<dbReference type="RefSeq" id="WP_104829238.1">
    <property type="nucleotide sequence ID" value="NZ_PJCH01000005.1"/>
</dbReference>
<sequence>MEADLSEHLGRSGEFLIGLFGLLVLALMHKDVRRKTAAAAQRGFGLFAWLHRQTSRRSSFYANWARAFRYLFQDRRDLFSIVIALTALDYLSGWHANFFFRQFDLATAYESYQPADILLAYYSSAEFALSVLRIFGYALFGWLAFRVAAGASYREAVQFRPLRQLAGLFFCIYGAQVFTDTLMPLNLSAFNLLTEYMLFFAFTGAQMLIGAACMGLGAALLNKRNDGVRLKSAGAALLGYLLVTHLLQWLYFAMDWLAVPTRTVWLRVAEYYASNFTYTLLTNVLLTAFAIRLACPKGLSEPGSTAPDSVASDHAADAV</sequence>